<organism evidence="2">
    <name type="scientific">uncultured bacterium</name>
    <name type="common">gcode 4</name>
    <dbReference type="NCBI Taxonomy" id="1234023"/>
    <lineage>
        <taxon>Bacteria</taxon>
        <taxon>environmental samples</taxon>
    </lineage>
</organism>
<accession>K1XJX7</accession>
<name>K1XJX7_9BACT</name>
<dbReference type="InterPro" id="IPR055346">
    <property type="entry name" value="Fe-S_cluster_assembly_SufBD"/>
</dbReference>
<evidence type="ECO:0000259" key="1">
    <source>
        <dbReference type="Pfam" id="PF01458"/>
    </source>
</evidence>
<reference evidence="2" key="1">
    <citation type="journal article" date="2012" name="Science">
        <title>Fermentation, hydrogen, and sulfur metabolism in multiple uncultivated bacterial phyla.</title>
        <authorList>
            <person name="Wrighton K.C."/>
            <person name="Thomas B.C."/>
            <person name="Sharon I."/>
            <person name="Miller C.S."/>
            <person name="Castelle C.J."/>
            <person name="VerBerkmoes N.C."/>
            <person name="Wilkins M.J."/>
            <person name="Hettich R.L."/>
            <person name="Lipton M.S."/>
            <person name="Williams K.H."/>
            <person name="Long P.E."/>
            <person name="Banfield J.F."/>
        </authorList>
    </citation>
    <scope>NUCLEOTIDE SEQUENCE [LARGE SCALE GENOMIC DNA]</scope>
</reference>
<gene>
    <name evidence="2" type="ORF">ACD_80C00027G0005</name>
</gene>
<dbReference type="AlphaFoldDB" id="K1XJX7"/>
<dbReference type="EMBL" id="AMFJ01036034">
    <property type="protein sequence ID" value="EKD25536.1"/>
    <property type="molecule type" value="Genomic_DNA"/>
</dbReference>
<dbReference type="SUPFAM" id="SSF101960">
    <property type="entry name" value="Stabilizer of iron transporter SufD"/>
    <property type="match status" value="1"/>
</dbReference>
<dbReference type="PANTHER" id="PTHR43575:SF1">
    <property type="entry name" value="PROTEIN ABCI7, CHLOROPLASTIC"/>
    <property type="match status" value="1"/>
</dbReference>
<dbReference type="Pfam" id="PF01458">
    <property type="entry name" value="SUFBD_core"/>
    <property type="match status" value="1"/>
</dbReference>
<sequence length="222" mass="25088">MFHIFAMKLLQTNNFDHVSVPKSESLQLIDIFDVHGKKTIELSPHSSLTYLIVGSNIDIDIQLISTWSHCTCTIFGLFVSDAKRPVKWSLKVLLNHSDTSANVELISFLREGANVAIDGSIDIAPHLDQVHGRLLEHNIVLGKKIFLKTLPKLNVSSHNVRAAHGANIDTLDPQKLFYMMSRGLTQQQSQTLLVNWYIDHVLTHFEDISETEKQHIFAVLKD</sequence>
<proteinExistence type="predicted"/>
<comment type="caution">
    <text evidence="2">The sequence shown here is derived from an EMBL/GenBank/DDBJ whole genome shotgun (WGS) entry which is preliminary data.</text>
</comment>
<dbReference type="InterPro" id="IPR000825">
    <property type="entry name" value="SUF_FeS_clus_asmbl_SufBD_core"/>
</dbReference>
<protein>
    <submittedName>
        <fullName evidence="2">ABC transporter, membrane component</fullName>
    </submittedName>
</protein>
<dbReference type="InterPro" id="IPR037284">
    <property type="entry name" value="SUF_FeS_clus_asmbl_SufBD_sf"/>
</dbReference>
<dbReference type="GO" id="GO:0016226">
    <property type="term" value="P:iron-sulfur cluster assembly"/>
    <property type="evidence" value="ECO:0007669"/>
    <property type="project" value="InterPro"/>
</dbReference>
<dbReference type="PANTHER" id="PTHR43575">
    <property type="entry name" value="PROTEIN ABCI7, CHLOROPLASTIC"/>
    <property type="match status" value="1"/>
</dbReference>
<evidence type="ECO:0000313" key="2">
    <source>
        <dbReference type="EMBL" id="EKD25536.1"/>
    </source>
</evidence>
<feature type="domain" description="SUF system FeS cluster assembly SufBD core" evidence="1">
    <location>
        <begin position="60"/>
        <end position="195"/>
    </location>
</feature>